<dbReference type="InterPro" id="IPR029035">
    <property type="entry name" value="DHS-like_NAD/FAD-binding_dom"/>
</dbReference>
<organism evidence="6 7">
    <name type="scientific">Brachybacterium paraconglomeratum</name>
    <dbReference type="NCBI Taxonomy" id="173362"/>
    <lineage>
        <taxon>Bacteria</taxon>
        <taxon>Bacillati</taxon>
        <taxon>Actinomycetota</taxon>
        <taxon>Actinomycetes</taxon>
        <taxon>Micrococcales</taxon>
        <taxon>Dermabacteraceae</taxon>
        <taxon>Brachybacterium</taxon>
    </lineage>
</organism>
<feature type="binding site" evidence="4">
    <location>
        <position position="152"/>
    </location>
    <ligand>
        <name>Zn(2+)</name>
        <dbReference type="ChEBI" id="CHEBI:29105"/>
    </ligand>
</feature>
<evidence type="ECO:0000256" key="4">
    <source>
        <dbReference type="PROSITE-ProRule" id="PRU00236"/>
    </source>
</evidence>
<dbReference type="EMBL" id="QOCI01000001">
    <property type="protein sequence ID" value="RRR19941.1"/>
    <property type="molecule type" value="Genomic_DNA"/>
</dbReference>
<dbReference type="Proteomes" id="UP000274327">
    <property type="component" value="Unassembled WGS sequence"/>
</dbReference>
<dbReference type="InterPro" id="IPR026590">
    <property type="entry name" value="Ssirtuin_cat_dom"/>
</dbReference>
<dbReference type="GO" id="GO:0070403">
    <property type="term" value="F:NAD+ binding"/>
    <property type="evidence" value="ECO:0007669"/>
    <property type="project" value="InterPro"/>
</dbReference>
<dbReference type="Gene3D" id="3.30.1600.10">
    <property type="entry name" value="SIR2/SIRT2 'Small Domain"/>
    <property type="match status" value="1"/>
</dbReference>
<dbReference type="InterPro" id="IPR003000">
    <property type="entry name" value="Sirtuin"/>
</dbReference>
<feature type="domain" description="Deacetylase sirtuin-type" evidence="5">
    <location>
        <begin position="1"/>
        <end position="251"/>
    </location>
</feature>
<dbReference type="InterPro" id="IPR026591">
    <property type="entry name" value="Sirtuin_cat_small_dom_sf"/>
</dbReference>
<evidence type="ECO:0000256" key="1">
    <source>
        <dbReference type="ARBA" id="ARBA00012928"/>
    </source>
</evidence>
<keyword evidence="7" id="KW-1185">Reference proteome</keyword>
<dbReference type="InterPro" id="IPR050134">
    <property type="entry name" value="NAD-dep_sirtuin_deacylases"/>
</dbReference>
<sequence>MSTAAPFVPGPEHREVVFLTGSGLSARTGLGTFRGPEGLWALEPETEQAMHASLLPTSLPQLWAVWGRMASIALAHGPTPGHRAIARLGAPVITQNVDGLHQAAGSEVVAELHGSALHAVCLGRRCDWRAVLAPGEGSSPEGHGVPGHCPRCGEPTRPDVVLFDEQLPSAELELAMRLAQRADLFVVVGTSGVVFPAAQLAPLAREHGATTVLVDIAPPHGSSELFDHVLAEDAHEVLPAWERRVHRVGGTSFLDPFGA</sequence>
<name>A0A3R8QQ16_9MICO</name>
<keyword evidence="4" id="KW-0862">Zinc</keyword>
<dbReference type="CDD" id="cd01407">
    <property type="entry name" value="SIR2-fam"/>
    <property type="match status" value="1"/>
</dbReference>
<proteinExistence type="predicted"/>
<accession>A0A3R8QQ16</accession>
<dbReference type="PANTHER" id="PTHR11085:SF10">
    <property type="entry name" value="NAD-DEPENDENT PROTEIN DEACYLASE SIRTUIN-5, MITOCHONDRIAL-RELATED"/>
    <property type="match status" value="1"/>
</dbReference>
<evidence type="ECO:0000259" key="5">
    <source>
        <dbReference type="PROSITE" id="PS50305"/>
    </source>
</evidence>
<gene>
    <name evidence="6" type="ORF">DS079_00580</name>
</gene>
<reference evidence="6 7" key="1">
    <citation type="submission" date="2018-07" db="EMBL/GenBank/DDBJ databases">
        <title>Brachybacteriurn paraconglorneratum KCTC 9916.</title>
        <authorList>
            <person name="Li Y."/>
        </authorList>
    </citation>
    <scope>NUCLEOTIDE SEQUENCE [LARGE SCALE GENOMIC DNA]</scope>
    <source>
        <strain evidence="6 7">KCTC 9916</strain>
    </source>
</reference>
<keyword evidence="2" id="KW-0808">Transferase</keyword>
<evidence type="ECO:0000256" key="2">
    <source>
        <dbReference type="ARBA" id="ARBA00022679"/>
    </source>
</evidence>
<protein>
    <recommendedName>
        <fullName evidence="1">protein acetyllysine N-acetyltransferase</fullName>
        <ecNumber evidence="1">2.3.1.286</ecNumber>
    </recommendedName>
</protein>
<keyword evidence="3" id="KW-0520">NAD</keyword>
<dbReference type="PROSITE" id="PS50305">
    <property type="entry name" value="SIRTUIN"/>
    <property type="match status" value="1"/>
</dbReference>
<dbReference type="PANTHER" id="PTHR11085">
    <property type="entry name" value="NAD-DEPENDENT PROTEIN DEACYLASE SIRTUIN-5, MITOCHONDRIAL-RELATED"/>
    <property type="match status" value="1"/>
</dbReference>
<evidence type="ECO:0000256" key="3">
    <source>
        <dbReference type="ARBA" id="ARBA00023027"/>
    </source>
</evidence>
<dbReference type="Pfam" id="PF02146">
    <property type="entry name" value="SIR2"/>
    <property type="match status" value="1"/>
</dbReference>
<dbReference type="GeneID" id="78119526"/>
<feature type="active site" description="Proton acceptor" evidence="4">
    <location>
        <position position="113"/>
    </location>
</feature>
<dbReference type="EC" id="2.3.1.286" evidence="1"/>
<dbReference type="GO" id="GO:0017136">
    <property type="term" value="F:histone deacetylase activity, NAD-dependent"/>
    <property type="evidence" value="ECO:0007669"/>
    <property type="project" value="TreeGrafter"/>
</dbReference>
<feature type="binding site" evidence="4">
    <location>
        <position position="121"/>
    </location>
    <ligand>
        <name>Zn(2+)</name>
        <dbReference type="ChEBI" id="CHEBI:29105"/>
    </ligand>
</feature>
<comment type="caution">
    <text evidence="6">The sequence shown here is derived from an EMBL/GenBank/DDBJ whole genome shotgun (WGS) entry which is preliminary data.</text>
</comment>
<dbReference type="RefSeq" id="WP_126984389.1">
    <property type="nucleotide sequence ID" value="NZ_ML133851.1"/>
</dbReference>
<keyword evidence="4" id="KW-0479">Metal-binding</keyword>
<dbReference type="AlphaFoldDB" id="A0A3R8QQ16"/>
<feature type="binding site" evidence="4">
    <location>
        <position position="149"/>
    </location>
    <ligand>
        <name>Zn(2+)</name>
        <dbReference type="ChEBI" id="CHEBI:29105"/>
    </ligand>
</feature>
<dbReference type="Gene3D" id="3.40.50.1220">
    <property type="entry name" value="TPP-binding domain"/>
    <property type="match status" value="1"/>
</dbReference>
<evidence type="ECO:0000313" key="7">
    <source>
        <dbReference type="Proteomes" id="UP000274327"/>
    </source>
</evidence>
<feature type="binding site" evidence="4">
    <location>
        <position position="126"/>
    </location>
    <ligand>
        <name>Zn(2+)</name>
        <dbReference type="ChEBI" id="CHEBI:29105"/>
    </ligand>
</feature>
<evidence type="ECO:0000313" key="6">
    <source>
        <dbReference type="EMBL" id="RRR19941.1"/>
    </source>
</evidence>
<dbReference type="SUPFAM" id="SSF52467">
    <property type="entry name" value="DHS-like NAD/FAD-binding domain"/>
    <property type="match status" value="1"/>
</dbReference>
<dbReference type="GO" id="GO:0046872">
    <property type="term" value="F:metal ion binding"/>
    <property type="evidence" value="ECO:0007669"/>
    <property type="project" value="UniProtKB-KW"/>
</dbReference>